<keyword evidence="3" id="KW-0479">Metal-binding</keyword>
<keyword evidence="9" id="KW-1185">Reference proteome</keyword>
<dbReference type="GO" id="GO:0008237">
    <property type="term" value="F:metallopeptidase activity"/>
    <property type="evidence" value="ECO:0007669"/>
    <property type="project" value="UniProtKB-KW"/>
</dbReference>
<comment type="caution">
    <text evidence="8">The sequence shown here is derived from an EMBL/GenBank/DDBJ whole genome shotgun (WGS) entry which is preliminary data.</text>
</comment>
<evidence type="ECO:0000256" key="4">
    <source>
        <dbReference type="ARBA" id="ARBA00022801"/>
    </source>
</evidence>
<comment type="cofactor">
    <cofactor evidence="1">
        <name>Zn(2+)</name>
        <dbReference type="ChEBI" id="CHEBI:29105"/>
    </cofactor>
</comment>
<dbReference type="EMBL" id="JBHSZI010000001">
    <property type="protein sequence ID" value="MFC7058536.1"/>
    <property type="molecule type" value="Genomic_DNA"/>
</dbReference>
<dbReference type="Gene3D" id="1.10.1370.20">
    <property type="entry name" value="Oligoendopeptidase f, C-terminal domain"/>
    <property type="match status" value="1"/>
</dbReference>
<dbReference type="Proteomes" id="UP001596445">
    <property type="component" value="Unassembled WGS sequence"/>
</dbReference>
<protein>
    <submittedName>
        <fullName evidence="8">M3 family oligoendopeptidase</fullName>
    </submittedName>
</protein>
<name>A0ABD5VZD5_9EURY</name>
<keyword evidence="5" id="KW-0862">Zinc</keyword>
<evidence type="ECO:0000256" key="2">
    <source>
        <dbReference type="ARBA" id="ARBA00022670"/>
    </source>
</evidence>
<evidence type="ECO:0000256" key="5">
    <source>
        <dbReference type="ARBA" id="ARBA00022833"/>
    </source>
</evidence>
<keyword evidence="6" id="KW-0482">Metalloprotease</keyword>
<dbReference type="SUPFAM" id="SSF55486">
    <property type="entry name" value="Metalloproteases ('zincins'), catalytic domain"/>
    <property type="match status" value="1"/>
</dbReference>
<evidence type="ECO:0000256" key="3">
    <source>
        <dbReference type="ARBA" id="ARBA00022723"/>
    </source>
</evidence>
<gene>
    <name evidence="8" type="ORF">ACFQQG_10530</name>
</gene>
<dbReference type="Gene3D" id="1.20.140.70">
    <property type="entry name" value="Oligopeptidase f, N-terminal domain"/>
    <property type="match status" value="1"/>
</dbReference>
<dbReference type="RefSeq" id="WP_382185465.1">
    <property type="nucleotide sequence ID" value="NZ_JBHSZI010000001.1"/>
</dbReference>
<dbReference type="AlphaFoldDB" id="A0ABD5VZD5"/>
<dbReference type="InterPro" id="IPR001567">
    <property type="entry name" value="Pept_M3A_M3B_dom"/>
</dbReference>
<dbReference type="InterPro" id="IPR042088">
    <property type="entry name" value="OligoPept_F_C"/>
</dbReference>
<evidence type="ECO:0000256" key="1">
    <source>
        <dbReference type="ARBA" id="ARBA00001947"/>
    </source>
</evidence>
<keyword evidence="4" id="KW-0378">Hydrolase</keyword>
<dbReference type="GO" id="GO:0046872">
    <property type="term" value="F:metal ion binding"/>
    <property type="evidence" value="ECO:0007669"/>
    <property type="project" value="UniProtKB-KW"/>
</dbReference>
<evidence type="ECO:0000313" key="8">
    <source>
        <dbReference type="EMBL" id="MFC7058536.1"/>
    </source>
</evidence>
<evidence type="ECO:0000313" key="9">
    <source>
        <dbReference type="Proteomes" id="UP001596445"/>
    </source>
</evidence>
<evidence type="ECO:0000259" key="7">
    <source>
        <dbReference type="Pfam" id="PF01432"/>
    </source>
</evidence>
<reference evidence="8 9" key="1">
    <citation type="journal article" date="2019" name="Int. J. Syst. Evol. Microbiol.">
        <title>The Global Catalogue of Microorganisms (GCM) 10K type strain sequencing project: providing services to taxonomists for standard genome sequencing and annotation.</title>
        <authorList>
            <consortium name="The Broad Institute Genomics Platform"/>
            <consortium name="The Broad Institute Genome Sequencing Center for Infectious Disease"/>
            <person name="Wu L."/>
            <person name="Ma J."/>
        </authorList>
    </citation>
    <scope>NUCLEOTIDE SEQUENCE [LARGE SCALE GENOMIC DNA]</scope>
    <source>
        <strain evidence="8 9">JCM 30072</strain>
    </source>
</reference>
<dbReference type="Pfam" id="PF01432">
    <property type="entry name" value="Peptidase_M3"/>
    <property type="match status" value="1"/>
</dbReference>
<organism evidence="8 9">
    <name type="scientific">Halovenus salina</name>
    <dbReference type="NCBI Taxonomy" id="1510225"/>
    <lineage>
        <taxon>Archaea</taxon>
        <taxon>Methanobacteriati</taxon>
        <taxon>Methanobacteriota</taxon>
        <taxon>Stenosarchaea group</taxon>
        <taxon>Halobacteria</taxon>
        <taxon>Halobacteriales</taxon>
        <taxon>Haloarculaceae</taxon>
        <taxon>Halovenus</taxon>
    </lineage>
</organism>
<dbReference type="Gene3D" id="1.10.287.830">
    <property type="entry name" value="putative peptidase helix hairpin domain like"/>
    <property type="match status" value="1"/>
</dbReference>
<evidence type="ECO:0000256" key="6">
    <source>
        <dbReference type="ARBA" id="ARBA00023049"/>
    </source>
</evidence>
<accession>A0ABD5VZD5</accession>
<proteinExistence type="predicted"/>
<sequence>MAAPASPAITSRYHRPMNLPARTEIDPAHRFDLTAIYETPDDWNRAVGELLDRLDDLKSLASEPLSSTADLETLLDAVADCFERKQRIELYATLAANVATDSDAAADRKQQAERVTERFEPAVAAALRRIESADQYIDGLPESDRWYARNLRRQAGHVRSEAVEDALAAVEQPLGASSRVARAARLEDFEPPTVERPDGETVEIRYGNRRAVLSHPDREFRRRAFEVYHGRMDSYEHTLTQAFAEKLQAARAKASVRGYDSIRDWALSGRCYPESGLAASLPEKVHDTMVETVRDNLDPLHRSLALRQQRLGVDELRPWDLDVSIAKSEPPELSYDDVKTHILAALEPLGEEYVERVERFFTERRIDVYPTQDKRTDIPAYCPSSAGDGAYILANFKEDVRTAFYLCHELGHAIHVDHHREGPARYATAPRPVEEIPSILHELLLVDHLLAEGGALADAAQNRLLECIGGNLYSSARSAQFTHTLAGYVEDGTEVTVDRAREAAASLREAFYAPVAFGDQPGRNLPVSGIREPYSSYQYVLGATGALAVHSQLRAGELSPERYREFFRTTGRQDSVGLFETLGCDIQTEDPFETAAETFGEYVDDFER</sequence>
<dbReference type="GO" id="GO:0006508">
    <property type="term" value="P:proteolysis"/>
    <property type="evidence" value="ECO:0007669"/>
    <property type="project" value="UniProtKB-KW"/>
</dbReference>
<keyword evidence="2" id="KW-0645">Protease</keyword>
<feature type="domain" description="Peptidase M3A/M3B catalytic" evidence="7">
    <location>
        <begin position="213"/>
        <end position="596"/>
    </location>
</feature>